<evidence type="ECO:0000313" key="1">
    <source>
        <dbReference type="EMBL" id="ALC15491.1"/>
    </source>
</evidence>
<evidence type="ECO:0000313" key="2">
    <source>
        <dbReference type="Proteomes" id="UP000057158"/>
    </source>
</evidence>
<dbReference type="InterPro" id="IPR036280">
    <property type="entry name" value="Multihaem_cyt_sf"/>
</dbReference>
<dbReference type="AlphaFoldDB" id="A0A0M4CV21"/>
<name>A0A0M4CV21_9BACT</name>
<dbReference type="Gene3D" id="3.90.10.10">
    <property type="entry name" value="Cytochrome C3"/>
    <property type="match status" value="1"/>
</dbReference>
<sequence>MRTNFWIGMGLTLLLLVLGACAAMDSGLGLPARHMTAADLGESPTKCTACHEARGEKLAFGAFDHTATWGQTHRQQAYQQEAVCAMCHQTSFCNDCHATRVELKPSLKNQSETYRQMPHRGDYLSRHRIDGRVDPTSCFRCHGNPKSAQTCAPCHG</sequence>
<dbReference type="STRING" id="1603606.DSOUD_0703"/>
<dbReference type="KEGG" id="des:DSOUD_0703"/>
<organism evidence="1 2">
    <name type="scientific">Desulfuromonas soudanensis</name>
    <dbReference type="NCBI Taxonomy" id="1603606"/>
    <lineage>
        <taxon>Bacteria</taxon>
        <taxon>Pseudomonadati</taxon>
        <taxon>Thermodesulfobacteriota</taxon>
        <taxon>Desulfuromonadia</taxon>
        <taxon>Desulfuromonadales</taxon>
        <taxon>Desulfuromonadaceae</taxon>
        <taxon>Desulfuromonas</taxon>
    </lineage>
</organism>
<keyword evidence="2" id="KW-1185">Reference proteome</keyword>
<dbReference type="PROSITE" id="PS51257">
    <property type="entry name" value="PROKAR_LIPOPROTEIN"/>
    <property type="match status" value="1"/>
</dbReference>
<gene>
    <name evidence="1" type="ORF">DSOUD_0703</name>
</gene>
<dbReference type="SUPFAM" id="SSF48695">
    <property type="entry name" value="Multiheme cytochromes"/>
    <property type="match status" value="1"/>
</dbReference>
<dbReference type="EMBL" id="CP010802">
    <property type="protein sequence ID" value="ALC15491.1"/>
    <property type="molecule type" value="Genomic_DNA"/>
</dbReference>
<dbReference type="RefSeq" id="WP_096335469.1">
    <property type="nucleotide sequence ID" value="NZ_CP010802.1"/>
</dbReference>
<reference evidence="1 2" key="1">
    <citation type="submission" date="2015-07" db="EMBL/GenBank/DDBJ databases">
        <title>Isolation and Genomic Characterization of a Novel Halophilic Metal-Reducing Deltaproteobacterium from the Deep Subsurface.</title>
        <authorList>
            <person name="Badalamenti J.P."/>
            <person name="Summers Z.M."/>
            <person name="Gralnick J.A."/>
            <person name="Bond D.R."/>
        </authorList>
    </citation>
    <scope>NUCLEOTIDE SEQUENCE [LARGE SCALE GENOMIC DNA]</scope>
    <source>
        <strain evidence="1 2">WTL</strain>
    </source>
</reference>
<protein>
    <submittedName>
        <fullName evidence="1">Putative periplasmic multiheme cytochrome c, extracellular electron transfer conduit cluster</fullName>
    </submittedName>
</protein>
<proteinExistence type="predicted"/>
<dbReference type="Proteomes" id="UP000057158">
    <property type="component" value="Chromosome"/>
</dbReference>
<accession>A0A0M4CV21</accession>
<dbReference type="OrthoDB" id="9788951at2"/>
<dbReference type="PATRIC" id="fig|1603606.3.peg.767"/>